<dbReference type="OrthoDB" id="98874at2"/>
<keyword evidence="4" id="KW-1185">Reference proteome</keyword>
<dbReference type="InterPro" id="IPR024618">
    <property type="entry name" value="DUF3857"/>
</dbReference>
<dbReference type="Gene3D" id="3.10.620.30">
    <property type="match status" value="1"/>
</dbReference>
<evidence type="ECO:0000313" key="3">
    <source>
        <dbReference type="EMBL" id="SHH99195.1"/>
    </source>
</evidence>
<protein>
    <submittedName>
        <fullName evidence="3">Transglutaminase-like superfamily protein</fullName>
    </submittedName>
</protein>
<feature type="domain" description="Transglutaminase-like" evidence="1">
    <location>
        <begin position="291"/>
        <end position="371"/>
    </location>
</feature>
<evidence type="ECO:0000313" key="4">
    <source>
        <dbReference type="Proteomes" id="UP000184212"/>
    </source>
</evidence>
<evidence type="ECO:0000259" key="1">
    <source>
        <dbReference type="Pfam" id="PF01841"/>
    </source>
</evidence>
<feature type="domain" description="DUF3857" evidence="2">
    <location>
        <begin position="65"/>
        <end position="229"/>
    </location>
</feature>
<proteinExistence type="predicted"/>
<dbReference type="InterPro" id="IPR038765">
    <property type="entry name" value="Papain-like_cys_pep_sf"/>
</dbReference>
<dbReference type="Pfam" id="PF01841">
    <property type="entry name" value="Transglut_core"/>
    <property type="match status" value="1"/>
</dbReference>
<dbReference type="InterPro" id="IPR002931">
    <property type="entry name" value="Transglutaminase-like"/>
</dbReference>
<dbReference type="Pfam" id="PF12969">
    <property type="entry name" value="DUF3857"/>
    <property type="match status" value="1"/>
</dbReference>
<dbReference type="Gene3D" id="2.60.40.3140">
    <property type="match status" value="1"/>
</dbReference>
<accession>A0A1M5XH41</accession>
<gene>
    <name evidence="3" type="ORF">SAMN04488109_6556</name>
</gene>
<reference evidence="3 4" key="1">
    <citation type="submission" date="2016-11" db="EMBL/GenBank/DDBJ databases">
        <authorList>
            <person name="Jaros S."/>
            <person name="Januszkiewicz K."/>
            <person name="Wedrychowicz H."/>
        </authorList>
    </citation>
    <scope>NUCLEOTIDE SEQUENCE [LARGE SCALE GENOMIC DNA]</scope>
    <source>
        <strain evidence="3 4">DSM 24574</strain>
    </source>
</reference>
<sequence length="645" mass="73765">MKSVFLGLFVLVVCTVYAQKSPIKFGVIPQEDLKMTTYDMDTSAEAVMLTNYGSAYIVISTGNASLVYERHVRIKILKKGGLDWANVSIPLYHSGSNEEHVTRLKASTYNLENGKIVETEMEKTSIFKEKHSRSINLQKFSLPNVKEGSIIEYSYTLNSDFLTSFPNWQFQYDIPVRWSEYWALLPDFLVFQKYMQGYITPAVYEVKDFSRDGYREAGHHWISKNVPAFKEEPFMTCEDDYVSKINMALSHITMPNQMVREIMGSWSGLNNKLIDSDDFGKVITGSGFLKTKARELTTGMTDPMQKVTAIFSYVQQTLEWDGTKDKYPDNLKKVFDDKKGTAADINFIVAAMLEKVDVPADMVLLSTRDHGFIRQQYPMDDQLNYAIVSVILGDKVLLLDATEKYLPMGVLPERCLNGEGLVISKTRHGWMEIKPKAKSRTAINSDLVISAEGELKGKMSFSYDGYAAQKLRKDYFKNGEADYLNEFLSDKTWEVEKTEFQNMKEIDKSPRQSHELVVREHATTAGDVIYLNPMLSEQITDNIFKAETREYPVDFGKPLEQTYMARFTLPENYVVDEMPKPKVVTLPNNAAKYTYNVTQMGNVVSVVSMLQINKSMFVQDEYPHLRELYNLVIAKQAEQIVLKKK</sequence>
<dbReference type="STRING" id="947013.SAMN04488109_6556"/>
<dbReference type="Proteomes" id="UP000184212">
    <property type="component" value="Unassembled WGS sequence"/>
</dbReference>
<name>A0A1M5XH41_9BACT</name>
<dbReference type="AlphaFoldDB" id="A0A1M5XH41"/>
<dbReference type="SUPFAM" id="SSF54001">
    <property type="entry name" value="Cysteine proteinases"/>
    <property type="match status" value="1"/>
</dbReference>
<dbReference type="Gene3D" id="2.60.120.1130">
    <property type="match status" value="1"/>
</dbReference>
<dbReference type="EMBL" id="FQWQ01000006">
    <property type="protein sequence ID" value="SHH99195.1"/>
    <property type="molecule type" value="Genomic_DNA"/>
</dbReference>
<evidence type="ECO:0000259" key="2">
    <source>
        <dbReference type="Pfam" id="PF12969"/>
    </source>
</evidence>
<organism evidence="3 4">
    <name type="scientific">Chryseolinea serpens</name>
    <dbReference type="NCBI Taxonomy" id="947013"/>
    <lineage>
        <taxon>Bacteria</taxon>
        <taxon>Pseudomonadati</taxon>
        <taxon>Bacteroidota</taxon>
        <taxon>Cytophagia</taxon>
        <taxon>Cytophagales</taxon>
        <taxon>Fulvivirgaceae</taxon>
        <taxon>Chryseolinea</taxon>
    </lineage>
</organism>
<dbReference type="RefSeq" id="WP_073143000.1">
    <property type="nucleotide sequence ID" value="NZ_FQWQ01000006.1"/>
</dbReference>